<evidence type="ECO:0000313" key="2">
    <source>
        <dbReference type="Proteomes" id="UP000316304"/>
    </source>
</evidence>
<organism evidence="1 2">
    <name type="scientific">Novipirellula galeiformis</name>
    <dbReference type="NCBI Taxonomy" id="2528004"/>
    <lineage>
        <taxon>Bacteria</taxon>
        <taxon>Pseudomonadati</taxon>
        <taxon>Planctomycetota</taxon>
        <taxon>Planctomycetia</taxon>
        <taxon>Pirellulales</taxon>
        <taxon>Pirellulaceae</taxon>
        <taxon>Novipirellula</taxon>
    </lineage>
</organism>
<protein>
    <submittedName>
        <fullName evidence="1">Uncharacterized protein</fullName>
    </submittedName>
</protein>
<evidence type="ECO:0000313" key="1">
    <source>
        <dbReference type="EMBL" id="TWU22375.1"/>
    </source>
</evidence>
<accession>A0A5C6CEC9</accession>
<dbReference type="EMBL" id="SJPT01000005">
    <property type="protein sequence ID" value="TWU22375.1"/>
    <property type="molecule type" value="Genomic_DNA"/>
</dbReference>
<proteinExistence type="predicted"/>
<keyword evidence="2" id="KW-1185">Reference proteome</keyword>
<reference evidence="1 2" key="1">
    <citation type="submission" date="2019-02" db="EMBL/GenBank/DDBJ databases">
        <title>Deep-cultivation of Planctomycetes and their phenomic and genomic characterization uncovers novel biology.</title>
        <authorList>
            <person name="Wiegand S."/>
            <person name="Jogler M."/>
            <person name="Boedeker C."/>
            <person name="Pinto D."/>
            <person name="Vollmers J."/>
            <person name="Rivas-Marin E."/>
            <person name="Kohn T."/>
            <person name="Peeters S.H."/>
            <person name="Heuer A."/>
            <person name="Rast P."/>
            <person name="Oberbeckmann S."/>
            <person name="Bunk B."/>
            <person name="Jeske O."/>
            <person name="Meyerdierks A."/>
            <person name="Storesund J.E."/>
            <person name="Kallscheuer N."/>
            <person name="Luecker S."/>
            <person name="Lage O.M."/>
            <person name="Pohl T."/>
            <person name="Merkel B.J."/>
            <person name="Hornburger P."/>
            <person name="Mueller R.-W."/>
            <person name="Bruemmer F."/>
            <person name="Labrenz M."/>
            <person name="Spormann A.M."/>
            <person name="Op Den Camp H."/>
            <person name="Overmann J."/>
            <person name="Amann R."/>
            <person name="Jetten M.S.M."/>
            <person name="Mascher T."/>
            <person name="Medema M.H."/>
            <person name="Devos D.P."/>
            <person name="Kaster A.-K."/>
            <person name="Ovreas L."/>
            <person name="Rohde M."/>
            <person name="Galperin M.Y."/>
            <person name="Jogler C."/>
        </authorList>
    </citation>
    <scope>NUCLEOTIDE SEQUENCE [LARGE SCALE GENOMIC DNA]</scope>
    <source>
        <strain evidence="1 2">Pla52o</strain>
    </source>
</reference>
<sequence>MYDDVSYFMGVRLHGGGSLNEIADFNRFLLSGDRSLLQNFSVCRMRFVFGGGKCANA</sequence>
<gene>
    <name evidence="1" type="ORF">Pla52o_34310</name>
</gene>
<dbReference type="Proteomes" id="UP000316304">
    <property type="component" value="Unassembled WGS sequence"/>
</dbReference>
<comment type="caution">
    <text evidence="1">The sequence shown here is derived from an EMBL/GenBank/DDBJ whole genome shotgun (WGS) entry which is preliminary data.</text>
</comment>
<name>A0A5C6CEC9_9BACT</name>
<dbReference type="AlphaFoldDB" id="A0A5C6CEC9"/>